<keyword evidence="10" id="KW-1185">Reference proteome</keyword>
<dbReference type="InterPro" id="IPR016162">
    <property type="entry name" value="Ald_DH_N"/>
</dbReference>
<evidence type="ECO:0000256" key="7">
    <source>
        <dbReference type="RuleBase" id="RU003345"/>
    </source>
</evidence>
<dbReference type="Proteomes" id="UP000184184">
    <property type="component" value="Unassembled WGS sequence"/>
</dbReference>
<evidence type="ECO:0000256" key="5">
    <source>
        <dbReference type="PIRSR" id="PIRSR036492-1"/>
    </source>
</evidence>
<dbReference type="InterPro" id="IPR012394">
    <property type="entry name" value="Aldehyde_DH_NAD(P)"/>
</dbReference>
<evidence type="ECO:0000256" key="3">
    <source>
        <dbReference type="ARBA" id="ARBA00023027"/>
    </source>
</evidence>
<dbReference type="CDD" id="cd07136">
    <property type="entry name" value="ALDH_YwdH-P39616"/>
    <property type="match status" value="1"/>
</dbReference>
<accession>A0A1M7MK44</accession>
<evidence type="ECO:0000256" key="4">
    <source>
        <dbReference type="PIRNR" id="PIRNR036492"/>
    </source>
</evidence>
<dbReference type="AlphaFoldDB" id="A0A1M7MK44"/>
<evidence type="ECO:0000256" key="2">
    <source>
        <dbReference type="ARBA" id="ARBA00023002"/>
    </source>
</evidence>
<dbReference type="FunFam" id="3.40.605.10:FF:000004">
    <property type="entry name" value="Aldehyde dehydrogenase"/>
    <property type="match status" value="1"/>
</dbReference>
<organism evidence="9 10">
    <name type="scientific">Gracilibacillus kekensis</name>
    <dbReference type="NCBI Taxonomy" id="1027249"/>
    <lineage>
        <taxon>Bacteria</taxon>
        <taxon>Bacillati</taxon>
        <taxon>Bacillota</taxon>
        <taxon>Bacilli</taxon>
        <taxon>Bacillales</taxon>
        <taxon>Bacillaceae</taxon>
        <taxon>Gracilibacillus</taxon>
    </lineage>
</organism>
<dbReference type="RefSeq" id="WP_073200780.1">
    <property type="nucleotide sequence ID" value="NZ_FRCZ01000002.1"/>
</dbReference>
<dbReference type="STRING" id="1027249.SAMN05216179_1250"/>
<evidence type="ECO:0000256" key="1">
    <source>
        <dbReference type="ARBA" id="ARBA00009986"/>
    </source>
</evidence>
<feature type="active site" evidence="5">
    <location>
        <position position="244"/>
    </location>
</feature>
<proteinExistence type="inferred from homology"/>
<dbReference type="InterPro" id="IPR016163">
    <property type="entry name" value="Ald_DH_C"/>
</dbReference>
<dbReference type="PROSITE" id="PS00687">
    <property type="entry name" value="ALDEHYDE_DEHYDR_GLU"/>
    <property type="match status" value="1"/>
</dbReference>
<dbReference type="PROSITE" id="PS00070">
    <property type="entry name" value="ALDEHYDE_DEHYDR_CYS"/>
    <property type="match status" value="1"/>
</dbReference>
<dbReference type="GO" id="GO:0004029">
    <property type="term" value="F:aldehyde dehydrogenase (NAD+) activity"/>
    <property type="evidence" value="ECO:0007669"/>
    <property type="project" value="TreeGrafter"/>
</dbReference>
<dbReference type="PIRSF" id="PIRSF036492">
    <property type="entry name" value="ALDH"/>
    <property type="match status" value="1"/>
</dbReference>
<dbReference type="InterPro" id="IPR015590">
    <property type="entry name" value="Aldehyde_DH_dom"/>
</dbReference>
<evidence type="ECO:0000256" key="6">
    <source>
        <dbReference type="PROSITE-ProRule" id="PRU10007"/>
    </source>
</evidence>
<evidence type="ECO:0000259" key="8">
    <source>
        <dbReference type="Pfam" id="PF00171"/>
    </source>
</evidence>
<dbReference type="OrthoDB" id="9762913at2"/>
<dbReference type="InterPro" id="IPR016160">
    <property type="entry name" value="Ald_DH_CS_CYS"/>
</dbReference>
<dbReference type="PANTHER" id="PTHR43570:SF16">
    <property type="entry name" value="ALDEHYDE DEHYDROGENASE TYPE III, ISOFORM Q"/>
    <property type="match status" value="1"/>
</dbReference>
<comment type="similarity">
    <text evidence="1 4 7">Belongs to the aldehyde dehydrogenase family.</text>
</comment>
<name>A0A1M7MK44_9BACI</name>
<reference evidence="9 10" key="1">
    <citation type="submission" date="2016-11" db="EMBL/GenBank/DDBJ databases">
        <authorList>
            <person name="Jaros S."/>
            <person name="Januszkiewicz K."/>
            <person name="Wedrychowicz H."/>
        </authorList>
    </citation>
    <scope>NUCLEOTIDE SEQUENCE [LARGE SCALE GENOMIC DNA]</scope>
    <source>
        <strain evidence="9 10">CGMCC 1.10681</strain>
    </source>
</reference>
<keyword evidence="3" id="KW-0520">NAD</keyword>
<feature type="active site" evidence="5 6">
    <location>
        <position position="210"/>
    </location>
</feature>
<dbReference type="GO" id="GO:0006081">
    <property type="term" value="P:aldehyde metabolic process"/>
    <property type="evidence" value="ECO:0007669"/>
    <property type="project" value="InterPro"/>
</dbReference>
<dbReference type="Gene3D" id="3.40.309.10">
    <property type="entry name" value="Aldehyde Dehydrogenase, Chain A, domain 2"/>
    <property type="match status" value="1"/>
</dbReference>
<keyword evidence="2 4" id="KW-0560">Oxidoreductase</keyword>
<sequence length="456" mass="50615">MSNVTSTLSMQKAYFATGATKDISFRKQALTNVRKAIQKNEKKIIDALHHDLNKSEAEAFSTEIGILYSEIDFILKHIDEWAKKKKVKTAVTHVGSSSYIYPQPYGVALIISPWNYPFQLAIAPLIGAIAAGNCAVIKPSELTPETSATVKQLISETFDEDYITVIEGAVETNQALLAENFDYIFFTGSVPVGKIVMEAAAKHLTPVTLELGGKSPAIVDKDANLELAAKRIAWGKFTNAGQTCVAPDYLYVHSDIKASFLSALKQEVQTMYGEHPIENKDFVKIVNEKHFDRLSPFLSNGDTKSGGKLDRQLLKIEPTLLTNISWNDPVMEGEIFGPILPILEYQDIEEVITGIQNHPNPLAFYFFSENDHLAEKMIEELSFGGGCINDTLYHLASPYLPFGGVGNSGMGAYHGKDSFLTFSHQESVLKQTTKFDIPIRYPHVKNALKLMKRFLK</sequence>
<evidence type="ECO:0000313" key="10">
    <source>
        <dbReference type="Proteomes" id="UP000184184"/>
    </source>
</evidence>
<dbReference type="FunFam" id="3.40.309.10:FF:000003">
    <property type="entry name" value="Aldehyde dehydrogenase"/>
    <property type="match status" value="1"/>
</dbReference>
<dbReference type="GO" id="GO:0005737">
    <property type="term" value="C:cytoplasm"/>
    <property type="evidence" value="ECO:0007669"/>
    <property type="project" value="TreeGrafter"/>
</dbReference>
<dbReference type="InterPro" id="IPR016161">
    <property type="entry name" value="Ald_DH/histidinol_DH"/>
</dbReference>
<feature type="domain" description="Aldehyde dehydrogenase" evidence="8">
    <location>
        <begin position="14"/>
        <end position="427"/>
    </location>
</feature>
<dbReference type="EMBL" id="FRCZ01000002">
    <property type="protein sequence ID" value="SHM91215.1"/>
    <property type="molecule type" value="Genomic_DNA"/>
</dbReference>
<dbReference type="PANTHER" id="PTHR43570">
    <property type="entry name" value="ALDEHYDE DEHYDROGENASE"/>
    <property type="match status" value="1"/>
</dbReference>
<evidence type="ECO:0000313" key="9">
    <source>
        <dbReference type="EMBL" id="SHM91215.1"/>
    </source>
</evidence>
<dbReference type="Pfam" id="PF00171">
    <property type="entry name" value="Aldedh"/>
    <property type="match status" value="1"/>
</dbReference>
<gene>
    <name evidence="9" type="ORF">SAMN05216179_1250</name>
</gene>
<protein>
    <recommendedName>
        <fullName evidence="4">Aldehyde dehydrogenase</fullName>
    </recommendedName>
</protein>
<dbReference type="InterPro" id="IPR029510">
    <property type="entry name" value="Ald_DH_CS_GLU"/>
</dbReference>
<dbReference type="Gene3D" id="3.40.605.10">
    <property type="entry name" value="Aldehyde Dehydrogenase, Chain A, domain 1"/>
    <property type="match status" value="1"/>
</dbReference>
<dbReference type="SUPFAM" id="SSF53720">
    <property type="entry name" value="ALDH-like"/>
    <property type="match status" value="1"/>
</dbReference>